<accession>A0AAV4W2W3</accession>
<name>A0AAV4W2W3_CAEEX</name>
<proteinExistence type="predicted"/>
<organism evidence="1 2">
    <name type="scientific">Caerostris extrusa</name>
    <name type="common">Bark spider</name>
    <name type="synonym">Caerostris bankana</name>
    <dbReference type="NCBI Taxonomy" id="172846"/>
    <lineage>
        <taxon>Eukaryota</taxon>
        <taxon>Metazoa</taxon>
        <taxon>Ecdysozoa</taxon>
        <taxon>Arthropoda</taxon>
        <taxon>Chelicerata</taxon>
        <taxon>Arachnida</taxon>
        <taxon>Araneae</taxon>
        <taxon>Araneomorphae</taxon>
        <taxon>Entelegynae</taxon>
        <taxon>Araneoidea</taxon>
        <taxon>Araneidae</taxon>
        <taxon>Caerostris</taxon>
    </lineage>
</organism>
<evidence type="ECO:0000313" key="2">
    <source>
        <dbReference type="Proteomes" id="UP001054945"/>
    </source>
</evidence>
<protein>
    <submittedName>
        <fullName evidence="1">Uncharacterized protein</fullName>
    </submittedName>
</protein>
<evidence type="ECO:0000313" key="1">
    <source>
        <dbReference type="EMBL" id="GIY76977.1"/>
    </source>
</evidence>
<keyword evidence="2" id="KW-1185">Reference proteome</keyword>
<gene>
    <name evidence="1" type="ORF">CEXT_105461</name>
</gene>
<dbReference type="EMBL" id="BPLR01015559">
    <property type="protein sequence ID" value="GIY76977.1"/>
    <property type="molecule type" value="Genomic_DNA"/>
</dbReference>
<reference evidence="1 2" key="1">
    <citation type="submission" date="2021-06" db="EMBL/GenBank/DDBJ databases">
        <title>Caerostris extrusa draft genome.</title>
        <authorList>
            <person name="Kono N."/>
            <person name="Arakawa K."/>
        </authorList>
    </citation>
    <scope>NUCLEOTIDE SEQUENCE [LARGE SCALE GENOMIC DNA]</scope>
</reference>
<sequence>MRLEEKSSGRPWCWEGGNIYIHNMCSTPYNCTKEWGWKVKKLLWSSPPSIDFLKPLAVVLWGLNCVPLVRVFSISPSLYWFLLGVKLQRNNSNSVYWSA</sequence>
<comment type="caution">
    <text evidence="1">The sequence shown here is derived from an EMBL/GenBank/DDBJ whole genome shotgun (WGS) entry which is preliminary data.</text>
</comment>
<dbReference type="AlphaFoldDB" id="A0AAV4W2W3"/>
<dbReference type="Proteomes" id="UP001054945">
    <property type="component" value="Unassembled WGS sequence"/>
</dbReference>